<keyword evidence="7" id="KW-0520">NAD</keyword>
<evidence type="ECO:0000256" key="10">
    <source>
        <dbReference type="ARBA" id="ARBA00026119"/>
    </source>
</evidence>
<dbReference type="FunFam" id="3.40.50.720:FF:000068">
    <property type="entry name" value="Sorbitol dehydrogenase"/>
    <property type="match status" value="1"/>
</dbReference>
<dbReference type="GO" id="GO:0050019">
    <property type="term" value="F:L-arabinitol 4-dehydrogenase activity"/>
    <property type="evidence" value="ECO:0007669"/>
    <property type="project" value="UniProtKB-EC"/>
</dbReference>
<comment type="cofactor">
    <cofactor evidence="1 16">
        <name>Zn(2+)</name>
        <dbReference type="ChEBI" id="CHEBI:29105"/>
    </cofactor>
</comment>
<dbReference type="Gene3D" id="3.90.180.10">
    <property type="entry name" value="Medium-chain alcohol dehydrogenases, catalytic domain"/>
    <property type="match status" value="1"/>
</dbReference>
<keyword evidence="5" id="KW-0119">Carbohydrate metabolism</keyword>
<evidence type="ECO:0000256" key="3">
    <source>
        <dbReference type="ARBA" id="ARBA00022723"/>
    </source>
</evidence>
<dbReference type="GO" id="GO:0008270">
    <property type="term" value="F:zinc ion binding"/>
    <property type="evidence" value="ECO:0007669"/>
    <property type="project" value="InterPro"/>
</dbReference>
<dbReference type="GO" id="GO:0003939">
    <property type="term" value="F:L-iditol 2-dehydrogenase (NAD+) activity"/>
    <property type="evidence" value="ECO:0007669"/>
    <property type="project" value="TreeGrafter"/>
</dbReference>
<keyword evidence="19" id="KW-1185">Reference proteome</keyword>
<dbReference type="InterPro" id="IPR045306">
    <property type="entry name" value="SDH-like"/>
</dbReference>
<sequence length="365" mass="39032">MSTADHSIMLNPSWFLYGPGSAKIQDRPVPNIENEHDVVVRIKYIGVCGSDVHFWRHGGIGLKVSSDQPLVVGHEASGIVDSVGSAVTYVKVGDEVAIEPGFPCRRCRFCKDGKYNLCSGMKFAAAPPDVHGCLTKYFLAPEDFVYKVPAEVSLQEAVVVEPTAVAVHAARLAEIKYGQTVMIMGSGTIGLLCAAVAKAFGARRVVLVDILQKKLDFAKTFVDCETFLSASAATSEENAARVLETLQLPEGVDAVIEASGAEKSVQTGIFALKMGGSYVQTGIGNAFMYVPMLALSEKELKVRGCFRYGSGDYDTALSMISQGQVRPALLLSSVTPFDEAISAWEKTGKGEGIKNLIEGVPEPEA</sequence>
<evidence type="ECO:0000259" key="17">
    <source>
        <dbReference type="SMART" id="SM00829"/>
    </source>
</evidence>
<dbReference type="GO" id="GO:0019568">
    <property type="term" value="P:arabinose catabolic process"/>
    <property type="evidence" value="ECO:0007669"/>
    <property type="project" value="UniProtKB-KW"/>
</dbReference>
<evidence type="ECO:0000256" key="8">
    <source>
        <dbReference type="ARBA" id="ARBA00024843"/>
    </source>
</evidence>
<dbReference type="OrthoDB" id="3941538at2759"/>
<dbReference type="Gene3D" id="3.40.50.720">
    <property type="entry name" value="NAD(P)-binding Rossmann-like Domain"/>
    <property type="match status" value="1"/>
</dbReference>
<evidence type="ECO:0000256" key="7">
    <source>
        <dbReference type="ARBA" id="ARBA00023027"/>
    </source>
</evidence>
<evidence type="ECO:0000256" key="11">
    <source>
        <dbReference type="ARBA" id="ARBA00030139"/>
    </source>
</evidence>
<dbReference type="InterPro" id="IPR020843">
    <property type="entry name" value="ER"/>
</dbReference>
<dbReference type="InterPro" id="IPR011032">
    <property type="entry name" value="GroES-like_sf"/>
</dbReference>
<evidence type="ECO:0000256" key="2">
    <source>
        <dbReference type="ARBA" id="ARBA00008072"/>
    </source>
</evidence>
<dbReference type="Pfam" id="PF00107">
    <property type="entry name" value="ADH_zinc_N"/>
    <property type="match status" value="1"/>
</dbReference>
<keyword evidence="5" id="KW-0054">Arabinose catabolism</keyword>
<accession>A0A8H4P9D4</accession>
<dbReference type="PROSITE" id="PS00059">
    <property type="entry name" value="ADH_ZINC"/>
    <property type="match status" value="1"/>
</dbReference>
<evidence type="ECO:0000256" key="5">
    <source>
        <dbReference type="ARBA" id="ARBA00022935"/>
    </source>
</evidence>
<dbReference type="SMART" id="SM00829">
    <property type="entry name" value="PKS_ER"/>
    <property type="match status" value="1"/>
</dbReference>
<evidence type="ECO:0000313" key="18">
    <source>
        <dbReference type="EMBL" id="KAF4467219.1"/>
    </source>
</evidence>
<organism evidence="18 19">
    <name type="scientific">Fusarium albosuccineum</name>
    <dbReference type="NCBI Taxonomy" id="1237068"/>
    <lineage>
        <taxon>Eukaryota</taxon>
        <taxon>Fungi</taxon>
        <taxon>Dikarya</taxon>
        <taxon>Ascomycota</taxon>
        <taxon>Pezizomycotina</taxon>
        <taxon>Sordariomycetes</taxon>
        <taxon>Hypocreomycetidae</taxon>
        <taxon>Hypocreales</taxon>
        <taxon>Nectriaceae</taxon>
        <taxon>Fusarium</taxon>
        <taxon>Fusarium decemcellulare species complex</taxon>
    </lineage>
</organism>
<dbReference type="InterPro" id="IPR013154">
    <property type="entry name" value="ADH-like_N"/>
</dbReference>
<evidence type="ECO:0000256" key="6">
    <source>
        <dbReference type="ARBA" id="ARBA00023002"/>
    </source>
</evidence>
<name>A0A8H4P9D4_9HYPO</name>
<dbReference type="PANTHER" id="PTHR43161">
    <property type="entry name" value="SORBITOL DEHYDROGENASE"/>
    <property type="match status" value="1"/>
</dbReference>
<dbReference type="AlphaFoldDB" id="A0A8H4P9D4"/>
<evidence type="ECO:0000256" key="4">
    <source>
        <dbReference type="ARBA" id="ARBA00022833"/>
    </source>
</evidence>
<evidence type="ECO:0000256" key="12">
    <source>
        <dbReference type="ARBA" id="ARBA00037881"/>
    </source>
</evidence>
<comment type="catalytic activity">
    <reaction evidence="15">
        <text>L-arabinitol + NAD(+) = L-xylulose + NADH + H(+)</text>
        <dbReference type="Rhea" id="RHEA:16381"/>
        <dbReference type="ChEBI" id="CHEBI:15378"/>
        <dbReference type="ChEBI" id="CHEBI:17399"/>
        <dbReference type="ChEBI" id="CHEBI:18403"/>
        <dbReference type="ChEBI" id="CHEBI:57540"/>
        <dbReference type="ChEBI" id="CHEBI:57945"/>
        <dbReference type="EC" id="1.1.1.12"/>
    </reaction>
</comment>
<dbReference type="InterPro" id="IPR002328">
    <property type="entry name" value="ADH_Zn_CS"/>
</dbReference>
<dbReference type="InterPro" id="IPR036291">
    <property type="entry name" value="NAD(P)-bd_dom_sf"/>
</dbReference>
<comment type="pathway">
    <text evidence="9">Carbohydrate degradation; L-arabinose degradation via L-arabinitol; D-xylulose 5-phosphate from L-arabinose (fungal route): step 4/5.</text>
</comment>
<dbReference type="PANTHER" id="PTHR43161:SF9">
    <property type="entry name" value="SORBITOL DEHYDROGENASE"/>
    <property type="match status" value="1"/>
</dbReference>
<evidence type="ECO:0000256" key="15">
    <source>
        <dbReference type="ARBA" id="ARBA00049317"/>
    </source>
</evidence>
<dbReference type="EC" id="1.1.1.12" evidence="13"/>
<keyword evidence="3 16" id="KW-0479">Metal-binding</keyword>
<reference evidence="18 19" key="1">
    <citation type="submission" date="2020-01" db="EMBL/GenBank/DDBJ databases">
        <title>Identification and distribution of gene clusters putatively required for synthesis of sphingolipid metabolism inhibitors in phylogenetically diverse species of the filamentous fungus Fusarium.</title>
        <authorList>
            <person name="Kim H.-S."/>
            <person name="Busman M."/>
            <person name="Brown D.W."/>
            <person name="Divon H."/>
            <person name="Uhlig S."/>
            <person name="Proctor R.H."/>
        </authorList>
    </citation>
    <scope>NUCLEOTIDE SEQUENCE [LARGE SCALE GENOMIC DNA]</scope>
    <source>
        <strain evidence="18 19">NRRL 20459</strain>
    </source>
</reference>
<evidence type="ECO:0000256" key="9">
    <source>
        <dbReference type="ARBA" id="ARBA00025713"/>
    </source>
</evidence>
<protein>
    <recommendedName>
        <fullName evidence="14">L-arabinitol 4-dehydrogenase</fullName>
        <ecNumber evidence="13">1.1.1.12</ecNumber>
        <ecNumber evidence="10">1.1.1.9</ecNumber>
    </recommendedName>
    <alternativeName>
        <fullName evidence="11">Xylitol dehydrogenase A</fullName>
    </alternativeName>
</protein>
<comment type="caution">
    <text evidence="18">The sequence shown here is derived from an EMBL/GenBank/DDBJ whole genome shotgun (WGS) entry which is preliminary data.</text>
</comment>
<evidence type="ECO:0000256" key="14">
    <source>
        <dbReference type="ARBA" id="ARBA00039783"/>
    </source>
</evidence>
<comment type="similarity">
    <text evidence="2 16">Belongs to the zinc-containing alcohol dehydrogenase family.</text>
</comment>
<keyword evidence="4 16" id="KW-0862">Zinc</keyword>
<dbReference type="Proteomes" id="UP000554235">
    <property type="component" value="Unassembled WGS sequence"/>
</dbReference>
<keyword evidence="6" id="KW-0560">Oxidoreductase</keyword>
<dbReference type="GO" id="GO:0046526">
    <property type="term" value="F:D-xylulose reductase activity"/>
    <property type="evidence" value="ECO:0007669"/>
    <property type="project" value="UniProtKB-EC"/>
</dbReference>
<evidence type="ECO:0000256" key="13">
    <source>
        <dbReference type="ARBA" id="ARBA00038954"/>
    </source>
</evidence>
<dbReference type="CDD" id="cd05285">
    <property type="entry name" value="sorbitol_DH"/>
    <property type="match status" value="1"/>
</dbReference>
<feature type="domain" description="Enoyl reductase (ER)" evidence="17">
    <location>
        <begin position="18"/>
        <end position="357"/>
    </location>
</feature>
<evidence type="ECO:0000313" key="19">
    <source>
        <dbReference type="Proteomes" id="UP000554235"/>
    </source>
</evidence>
<comment type="function">
    <text evidence="8">Xylitol dehydrogenase which catalyzes the conversion of xylitol to D-xylulose. Xylose is a major component of hemicelluloses such as xylan. Most fungi utilize D-xylose via three enzymatic reactions, xylose reductase (XR), xylitol dehydrogenase (XDH), and xylulokinase, to form xylulose 5-phosphate, which enters pentose phosphate pathway.</text>
</comment>
<comment type="pathway">
    <text evidence="12">Carbohydrate degradation; L-arabinose degradation via L-arabinitol; D-xylulose 5-phosphate from L-arabinose (fungal route): step 2/5.</text>
</comment>
<proteinExistence type="inferred from homology"/>
<gene>
    <name evidence="18" type="ORF">FALBO_5904</name>
</gene>
<dbReference type="EMBL" id="JAADYS010000773">
    <property type="protein sequence ID" value="KAF4467219.1"/>
    <property type="molecule type" value="Genomic_DNA"/>
</dbReference>
<dbReference type="InterPro" id="IPR013149">
    <property type="entry name" value="ADH-like_C"/>
</dbReference>
<dbReference type="SUPFAM" id="SSF51735">
    <property type="entry name" value="NAD(P)-binding Rossmann-fold domains"/>
    <property type="match status" value="1"/>
</dbReference>
<dbReference type="EC" id="1.1.1.9" evidence="10"/>
<evidence type="ECO:0000256" key="16">
    <source>
        <dbReference type="RuleBase" id="RU361277"/>
    </source>
</evidence>
<dbReference type="SUPFAM" id="SSF50129">
    <property type="entry name" value="GroES-like"/>
    <property type="match status" value="1"/>
</dbReference>
<evidence type="ECO:0000256" key="1">
    <source>
        <dbReference type="ARBA" id="ARBA00001947"/>
    </source>
</evidence>
<dbReference type="GO" id="GO:0006062">
    <property type="term" value="P:sorbitol catabolic process"/>
    <property type="evidence" value="ECO:0007669"/>
    <property type="project" value="TreeGrafter"/>
</dbReference>
<dbReference type="Pfam" id="PF08240">
    <property type="entry name" value="ADH_N"/>
    <property type="match status" value="1"/>
</dbReference>